<feature type="transmembrane region" description="Helical" evidence="6">
    <location>
        <begin position="364"/>
        <end position="385"/>
    </location>
</feature>
<feature type="transmembrane region" description="Helical" evidence="6">
    <location>
        <begin position="397"/>
        <end position="418"/>
    </location>
</feature>
<name>A0ABX8A5T2_9BRAD</name>
<dbReference type="Pfam" id="PF04932">
    <property type="entry name" value="Wzy_C"/>
    <property type="match status" value="1"/>
</dbReference>
<feature type="transmembrane region" description="Helical" evidence="6">
    <location>
        <begin position="520"/>
        <end position="543"/>
    </location>
</feature>
<evidence type="ECO:0000256" key="5">
    <source>
        <dbReference type="ARBA" id="ARBA00023136"/>
    </source>
</evidence>
<evidence type="ECO:0000256" key="4">
    <source>
        <dbReference type="ARBA" id="ARBA00022989"/>
    </source>
</evidence>
<protein>
    <recommendedName>
        <fullName evidence="7">O-antigen ligase-related domain-containing protein</fullName>
    </recommendedName>
</protein>
<feature type="transmembrane region" description="Helical" evidence="6">
    <location>
        <begin position="219"/>
        <end position="241"/>
    </location>
</feature>
<feature type="transmembrane region" description="Helical" evidence="6">
    <location>
        <begin position="61"/>
        <end position="82"/>
    </location>
</feature>
<dbReference type="Pfam" id="PF03706">
    <property type="entry name" value="LPG_synthase_TM"/>
    <property type="match status" value="1"/>
</dbReference>
<dbReference type="EMBL" id="CP036498">
    <property type="protein sequence ID" value="QUS39074.1"/>
    <property type="molecule type" value="Genomic_DNA"/>
</dbReference>
<keyword evidence="5 6" id="KW-0472">Membrane</keyword>
<feature type="transmembrane region" description="Helical" evidence="6">
    <location>
        <begin position="653"/>
        <end position="675"/>
    </location>
</feature>
<evidence type="ECO:0000256" key="1">
    <source>
        <dbReference type="ARBA" id="ARBA00004651"/>
    </source>
</evidence>
<evidence type="ECO:0000256" key="6">
    <source>
        <dbReference type="SAM" id="Phobius"/>
    </source>
</evidence>
<keyword evidence="4 6" id="KW-1133">Transmembrane helix</keyword>
<feature type="domain" description="O-antigen ligase-related" evidence="7">
    <location>
        <begin position="518"/>
        <end position="669"/>
    </location>
</feature>
<feature type="transmembrane region" description="Helical" evidence="6">
    <location>
        <begin position="711"/>
        <end position="728"/>
    </location>
</feature>
<gene>
    <name evidence="8" type="ORF">RPMA_09680</name>
</gene>
<feature type="transmembrane region" description="Helical" evidence="6">
    <location>
        <begin position="291"/>
        <end position="317"/>
    </location>
</feature>
<dbReference type="InterPro" id="IPR022791">
    <property type="entry name" value="L-PG_synthase/AglD"/>
</dbReference>
<feature type="transmembrane region" description="Helical" evidence="6">
    <location>
        <begin position="555"/>
        <end position="576"/>
    </location>
</feature>
<feature type="transmembrane region" description="Helical" evidence="6">
    <location>
        <begin position="687"/>
        <end position="705"/>
    </location>
</feature>
<feature type="transmembrane region" description="Helical" evidence="6">
    <location>
        <begin position="147"/>
        <end position="165"/>
    </location>
</feature>
<feature type="transmembrane region" description="Helical" evidence="6">
    <location>
        <begin position="247"/>
        <end position="270"/>
    </location>
</feature>
<keyword evidence="9" id="KW-1185">Reference proteome</keyword>
<dbReference type="Proteomes" id="UP000682843">
    <property type="component" value="Chromosome"/>
</dbReference>
<comment type="subcellular location">
    <subcellularLocation>
        <location evidence="1">Cell membrane</location>
        <topology evidence="1">Multi-pass membrane protein</topology>
    </subcellularLocation>
</comment>
<feature type="transmembrane region" description="Helical" evidence="6">
    <location>
        <begin position="430"/>
        <end position="446"/>
    </location>
</feature>
<evidence type="ECO:0000256" key="2">
    <source>
        <dbReference type="ARBA" id="ARBA00022475"/>
    </source>
</evidence>
<dbReference type="RefSeq" id="WP_211912618.1">
    <property type="nucleotide sequence ID" value="NZ_CP036498.1"/>
</dbReference>
<sequence length="737" mass="77981">MRFSISQVSKLLRQKNDCTNSPQTKLRRVKYAVSTLLLGVAIAIAAYEIDSQQLSLAKNSVDATTLITAGCAILVSSIFAAMRVRTIAASHGYSLSLREAVAVISLGQIGGLVFFQIFGQLIARGSYLGKRMIPFSGTVLITAHERLAAALASLSLAVIGAVYIFRDLNFDLAGGGFELVHILTGLSLAGAVTARIWWSTVVRTLSQLTLRAIAQFLQSFALSVAVQLSMMAAYIAIGHSIAPDAGFYALAAASSLVMFAASIPISFAGWGIRELSAVAALGAIGMSTPKALIVAIIVGVISIICAALLSALSVRSVGPSTGSPGNAVTVPAVSHEIILQYSLPILCALLVFFNVHIPGQTGLLNVNLADPIAILSGVLFLLSILRSTAPSWRLRELNIYVIVCSIVITVSLLIGATSIGWTQWAVTNKWLGWFVLLGYGAAGAMASRLKFAKILNTFVSVGCVIIGYQLFFLVLTMLGLRAWSPFAGFAQNSNAFSFQCLMVLSAAIALRPALPITISLALVSICYTGSRAGIASAAIVLVLSFILSPGYRRKLAIALTMAAAVLTALSLTPHLFSFLSGSLLSVLDLTISPTSHSAVSALTTARDGSTAEHFESMWGGLSLFAQHPFFGAGLGTFIHQSKELTPLVIHSTLIWLLAEFGMIGAVAFILPIVRIFANEILRPQDPAGTLIILAITGFGAMSIFHEMMYQRTFWFLLGAALAVPYHTVGRPVGKANT</sequence>
<keyword evidence="2" id="KW-1003">Cell membrane</keyword>
<dbReference type="InterPro" id="IPR007016">
    <property type="entry name" value="O-antigen_ligase-rel_domated"/>
</dbReference>
<feature type="transmembrane region" description="Helical" evidence="6">
    <location>
        <begin position="337"/>
        <end position="357"/>
    </location>
</feature>
<proteinExistence type="predicted"/>
<feature type="transmembrane region" description="Helical" evidence="6">
    <location>
        <begin position="458"/>
        <end position="483"/>
    </location>
</feature>
<feature type="transmembrane region" description="Helical" evidence="6">
    <location>
        <begin position="31"/>
        <end position="49"/>
    </location>
</feature>
<feature type="transmembrane region" description="Helical" evidence="6">
    <location>
        <begin position="495"/>
        <end position="514"/>
    </location>
</feature>
<evidence type="ECO:0000259" key="7">
    <source>
        <dbReference type="Pfam" id="PF04932"/>
    </source>
</evidence>
<feature type="transmembrane region" description="Helical" evidence="6">
    <location>
        <begin position="102"/>
        <end position="123"/>
    </location>
</feature>
<evidence type="ECO:0000313" key="8">
    <source>
        <dbReference type="EMBL" id="QUS39074.1"/>
    </source>
</evidence>
<evidence type="ECO:0000313" key="9">
    <source>
        <dbReference type="Proteomes" id="UP000682843"/>
    </source>
</evidence>
<evidence type="ECO:0000256" key="3">
    <source>
        <dbReference type="ARBA" id="ARBA00022692"/>
    </source>
</evidence>
<keyword evidence="3 6" id="KW-0812">Transmembrane</keyword>
<reference evidence="8 9" key="1">
    <citation type="submission" date="2019-02" db="EMBL/GenBank/DDBJ databases">
        <title>Emended description of the genus Rhodopseudomonas and description of Rhodopseudomonas albus sp. nov., a non-phototrophic, heavy-metal-tolerant bacterium isolated from garden soil.</title>
        <authorList>
            <person name="Bao Z."/>
            <person name="Cao W.W."/>
            <person name="Sato Y."/>
            <person name="Nishizawa T."/>
            <person name="Zhao J."/>
            <person name="Guo Y."/>
            <person name="Ohta H."/>
        </authorList>
    </citation>
    <scope>NUCLEOTIDE SEQUENCE [LARGE SCALE GENOMIC DNA]</scope>
    <source>
        <strain evidence="8 9">SK50-23</strain>
    </source>
</reference>
<organism evidence="8 9">
    <name type="scientific">Tardiphaga alba</name>
    <dbReference type="NCBI Taxonomy" id="340268"/>
    <lineage>
        <taxon>Bacteria</taxon>
        <taxon>Pseudomonadati</taxon>
        <taxon>Pseudomonadota</taxon>
        <taxon>Alphaproteobacteria</taxon>
        <taxon>Hyphomicrobiales</taxon>
        <taxon>Nitrobacteraceae</taxon>
        <taxon>Tardiphaga</taxon>
    </lineage>
</organism>
<accession>A0ABX8A5T2</accession>